<dbReference type="KEGG" id="sat:SYN_02004"/>
<dbReference type="AlphaFoldDB" id="Q2LU87"/>
<gene>
    <name evidence="1" type="ORF">SYN_02004</name>
</gene>
<proteinExistence type="predicted"/>
<dbReference type="InParanoid" id="Q2LU87"/>
<dbReference type="OrthoDB" id="9837717at2"/>
<accession>Q2LU87</accession>
<dbReference type="Proteomes" id="UP000001933">
    <property type="component" value="Chromosome"/>
</dbReference>
<keyword evidence="2" id="KW-1185">Reference proteome</keyword>
<name>Q2LU87_SYNAS</name>
<evidence type="ECO:0000313" key="2">
    <source>
        <dbReference type="Proteomes" id="UP000001933"/>
    </source>
</evidence>
<sequence>MQYYWLKISEEDEVEGDIQRHHYIVSAEDINEARKIAREFIRNFCEDDENPEPIKDGFSFYNNAVKVRLSDVKETTREEFTQFIFKLHSITWH</sequence>
<dbReference type="RefSeq" id="WP_011417669.1">
    <property type="nucleotide sequence ID" value="NC_007759.1"/>
</dbReference>
<protein>
    <submittedName>
        <fullName evidence="1">Hypothetical cytosolic protein</fullName>
    </submittedName>
</protein>
<dbReference type="HOGENOM" id="CLU_2398521_0_0_7"/>
<organism evidence="1 2">
    <name type="scientific">Syntrophus aciditrophicus (strain SB)</name>
    <dbReference type="NCBI Taxonomy" id="56780"/>
    <lineage>
        <taxon>Bacteria</taxon>
        <taxon>Pseudomonadati</taxon>
        <taxon>Thermodesulfobacteriota</taxon>
        <taxon>Syntrophia</taxon>
        <taxon>Syntrophales</taxon>
        <taxon>Syntrophaceae</taxon>
        <taxon>Syntrophus</taxon>
    </lineage>
</organism>
<evidence type="ECO:0000313" key="1">
    <source>
        <dbReference type="EMBL" id="ABC77647.1"/>
    </source>
</evidence>
<reference evidence="1 2" key="1">
    <citation type="journal article" date="2007" name="Proc. Natl. Acad. Sci. U.S.A.">
        <title>The genome of Syntrophus aciditrophicus: life at the thermodynamic limit of microbial growth.</title>
        <authorList>
            <person name="McInerney M.J."/>
            <person name="Rohlin L."/>
            <person name="Mouttaki H."/>
            <person name="Kim U."/>
            <person name="Krupp R.S."/>
            <person name="Rios-Hernandez L."/>
            <person name="Sieber J."/>
            <person name="Struchtemeyer C.G."/>
            <person name="Bhattacharyya A."/>
            <person name="Campbell J.W."/>
            <person name="Gunsalus R.P."/>
        </authorList>
    </citation>
    <scope>NUCLEOTIDE SEQUENCE [LARGE SCALE GENOMIC DNA]</scope>
    <source>
        <strain evidence="1 2">SB</strain>
    </source>
</reference>
<dbReference type="EMBL" id="CP000252">
    <property type="protein sequence ID" value="ABC77647.1"/>
    <property type="molecule type" value="Genomic_DNA"/>
</dbReference>